<dbReference type="InterPro" id="IPR050305">
    <property type="entry name" value="Small_GTPase_Rab"/>
</dbReference>
<dbReference type="SMART" id="SM00175">
    <property type="entry name" value="RAB"/>
    <property type="match status" value="1"/>
</dbReference>
<dbReference type="SMART" id="SM00173">
    <property type="entry name" value="RAS"/>
    <property type="match status" value="1"/>
</dbReference>
<dbReference type="GO" id="GO:0005525">
    <property type="term" value="F:GTP binding"/>
    <property type="evidence" value="ECO:0007669"/>
    <property type="project" value="UniProtKB-KW"/>
</dbReference>
<keyword evidence="3" id="KW-0547">Nucleotide-binding</keyword>
<gene>
    <name evidence="8" type="primary">RAB10</name>
</gene>
<dbReference type="InterPro" id="IPR001806">
    <property type="entry name" value="Small_GTPase"/>
</dbReference>
<keyword evidence="5" id="KW-0472">Membrane</keyword>
<evidence type="ECO:0000313" key="8">
    <source>
        <dbReference type="EMBL" id="ACO10653.1"/>
    </source>
</evidence>
<dbReference type="AlphaFoldDB" id="C1BNQ0"/>
<dbReference type="Pfam" id="PF00071">
    <property type="entry name" value="Ras"/>
    <property type="match status" value="1"/>
</dbReference>
<dbReference type="SUPFAM" id="SSF52540">
    <property type="entry name" value="P-loop containing nucleoside triphosphate hydrolases"/>
    <property type="match status" value="1"/>
</dbReference>
<organism evidence="8">
    <name type="scientific">Caligus rogercresseyi</name>
    <name type="common">Sea louse</name>
    <dbReference type="NCBI Taxonomy" id="217165"/>
    <lineage>
        <taxon>Eukaryota</taxon>
        <taxon>Metazoa</taxon>
        <taxon>Ecdysozoa</taxon>
        <taxon>Arthropoda</taxon>
        <taxon>Crustacea</taxon>
        <taxon>Multicrustacea</taxon>
        <taxon>Hexanauplia</taxon>
        <taxon>Copepoda</taxon>
        <taxon>Siphonostomatoida</taxon>
        <taxon>Caligidae</taxon>
        <taxon>Caligus</taxon>
    </lineage>
</organism>
<protein>
    <submittedName>
        <fullName evidence="8">Ras-related protein Rab-10</fullName>
    </submittedName>
</protein>
<dbReference type="PROSITE" id="PS51419">
    <property type="entry name" value="RAB"/>
    <property type="match status" value="1"/>
</dbReference>
<evidence type="ECO:0000256" key="7">
    <source>
        <dbReference type="ARBA" id="ARBA00023289"/>
    </source>
</evidence>
<dbReference type="PRINTS" id="PR00449">
    <property type="entry name" value="RASTRNSFRMNG"/>
</dbReference>
<evidence type="ECO:0000256" key="3">
    <source>
        <dbReference type="ARBA" id="ARBA00022741"/>
    </source>
</evidence>
<reference evidence="8" key="1">
    <citation type="submission" date="2009-03" db="EMBL/GenBank/DDBJ databases">
        <title>Caligus rogercresseyi ESTs and full-length cDNAs.</title>
        <authorList>
            <person name="Yasuike M."/>
            <person name="von Schalburg K."/>
            <person name="Cooper G."/>
            <person name="Leong J."/>
            <person name="Jones S.R.M."/>
            <person name="Koop B.F."/>
        </authorList>
    </citation>
    <scope>NUCLEOTIDE SEQUENCE</scope>
    <source>
        <tissue evidence="8">Whole tissue</tissue>
    </source>
</reference>
<accession>C1BNQ0</accession>
<evidence type="ECO:0000256" key="6">
    <source>
        <dbReference type="ARBA" id="ARBA00023288"/>
    </source>
</evidence>
<comment type="subcellular location">
    <subcellularLocation>
        <location evidence="1">Endomembrane system</location>
    </subcellularLocation>
</comment>
<name>C1BNQ0_CALRO</name>
<sequence>MSSSTSTTRIKDYKDGMCSASQAYDHLFKLIIIGDSGVGKTCITIRFTDEYFKSNFSHTLGVDFKIKTVELHGKRIKLQIWDTAGQERFHAVTTSHYKHAHGVILVYDITNFNSFSNIRKWLRNVEEFGREGAHLILVGNKLDRDSMREVTHNGGLQLAEDLGMSFLEVSAMDSHNIDECFSIVVDNILKKNPDDLRILNDIQNLATIKKTSKDKPCDSMCHPTA</sequence>
<keyword evidence="6" id="KW-0449">Lipoprotein</keyword>
<comment type="similarity">
    <text evidence="2">Belongs to the small GTPase superfamily. Rab family.</text>
</comment>
<dbReference type="FunFam" id="3.40.50.300:FF:000586">
    <property type="entry name" value="Rab family GTPase"/>
    <property type="match status" value="1"/>
</dbReference>
<dbReference type="NCBIfam" id="TIGR00231">
    <property type="entry name" value="small_GTP"/>
    <property type="match status" value="1"/>
</dbReference>
<evidence type="ECO:0000256" key="5">
    <source>
        <dbReference type="ARBA" id="ARBA00023136"/>
    </source>
</evidence>
<dbReference type="PROSITE" id="PS51420">
    <property type="entry name" value="RHO"/>
    <property type="match status" value="1"/>
</dbReference>
<dbReference type="SMART" id="SM00174">
    <property type="entry name" value="RHO"/>
    <property type="match status" value="1"/>
</dbReference>
<dbReference type="Gene3D" id="3.40.50.300">
    <property type="entry name" value="P-loop containing nucleotide triphosphate hydrolases"/>
    <property type="match status" value="1"/>
</dbReference>
<dbReference type="SMART" id="SM00176">
    <property type="entry name" value="RAN"/>
    <property type="match status" value="1"/>
</dbReference>
<dbReference type="GO" id="GO:0003924">
    <property type="term" value="F:GTPase activity"/>
    <property type="evidence" value="ECO:0007669"/>
    <property type="project" value="InterPro"/>
</dbReference>
<dbReference type="InterPro" id="IPR027417">
    <property type="entry name" value="P-loop_NTPase"/>
</dbReference>
<dbReference type="GO" id="GO:0012505">
    <property type="term" value="C:endomembrane system"/>
    <property type="evidence" value="ECO:0007669"/>
    <property type="project" value="UniProtKB-SubCell"/>
</dbReference>
<dbReference type="EMBL" id="BT076229">
    <property type="protein sequence ID" value="ACO10653.1"/>
    <property type="molecule type" value="mRNA"/>
</dbReference>
<evidence type="ECO:0000256" key="1">
    <source>
        <dbReference type="ARBA" id="ARBA00004308"/>
    </source>
</evidence>
<proteinExistence type="evidence at transcript level"/>
<evidence type="ECO:0000256" key="2">
    <source>
        <dbReference type="ARBA" id="ARBA00006270"/>
    </source>
</evidence>
<dbReference type="PROSITE" id="PS51421">
    <property type="entry name" value="RAS"/>
    <property type="match status" value="1"/>
</dbReference>
<evidence type="ECO:0000256" key="4">
    <source>
        <dbReference type="ARBA" id="ARBA00023134"/>
    </source>
</evidence>
<keyword evidence="7" id="KW-0636">Prenylation</keyword>
<dbReference type="PANTHER" id="PTHR47980">
    <property type="entry name" value="LD44762P"/>
    <property type="match status" value="1"/>
</dbReference>
<dbReference type="InterPro" id="IPR005225">
    <property type="entry name" value="Small_GTP-bd"/>
</dbReference>
<keyword evidence="4" id="KW-0342">GTP-binding</keyword>